<dbReference type="PROSITE" id="PS51864">
    <property type="entry name" value="ASTACIN"/>
    <property type="match status" value="1"/>
</dbReference>
<name>A0A4U6XKU2_9PEZI</name>
<feature type="chain" id="PRO_5021041752" description="Metalloendopeptidase" evidence="2">
    <location>
        <begin position="23"/>
        <end position="477"/>
    </location>
</feature>
<dbReference type="InterPro" id="IPR024079">
    <property type="entry name" value="MetalloPept_cat_dom_sf"/>
</dbReference>
<dbReference type="InterPro" id="IPR006026">
    <property type="entry name" value="Peptidase_Metallo"/>
</dbReference>
<dbReference type="SUPFAM" id="SSF55486">
    <property type="entry name" value="Metalloproteases ('zincins'), catalytic domain"/>
    <property type="match status" value="1"/>
</dbReference>
<accession>A0A4U6XKU2</accession>
<organism evidence="5 6">
    <name type="scientific">Colletotrichum tanaceti</name>
    <dbReference type="NCBI Taxonomy" id="1306861"/>
    <lineage>
        <taxon>Eukaryota</taxon>
        <taxon>Fungi</taxon>
        <taxon>Dikarya</taxon>
        <taxon>Ascomycota</taxon>
        <taxon>Pezizomycotina</taxon>
        <taxon>Sordariomycetes</taxon>
        <taxon>Hypocreomycetidae</taxon>
        <taxon>Glomerellales</taxon>
        <taxon>Glomerellaceae</taxon>
        <taxon>Colletotrichum</taxon>
        <taxon>Colletotrichum destructivum species complex</taxon>
    </lineage>
</organism>
<feature type="region of interest" description="Disordered" evidence="3">
    <location>
        <begin position="380"/>
        <end position="462"/>
    </location>
</feature>
<evidence type="ECO:0000256" key="3">
    <source>
        <dbReference type="SAM" id="MobiDB-lite"/>
    </source>
</evidence>
<sequence>MAFMTLKAFVAVALALSQTALAGSFPASVLQRSETEGMPVEKRGSMSPYQLWDKGVIPYTLEKLPHDLSNMIRDAMHEWETGTCIRFIQKTDQPAWITFKKYDEGCYAQRLGAISKGELQVNFDYPSAWRELFSLGFYKSCARPRTAVQALGHVIGLINEHQRKDRDQFVEIRTENVKEEFLNQFDIYEEADISLPFDYNSVMMYDRRAFSKTNWKWWFIGYKGLEKTMKSKTAAKIDPRRTPTLGDYNAVNEAYNCPAPYRRPVPKCRPAKVAADPDYSTYNFTIDTFTEDYMRKHGYTFVAAHQRCHAKDATQKTDNWGFAPLYSSGPDAQYNITVDRCKKRYGRHASRYEVALCRGPHERTCEIKCGLRRVCPFTGGEHDSVPAQDDAADPAVKDDEGVPALNSTDSALNATDPAQNDSMPADDDDTDPGEDEMAAAAENKDEKDDEEEEDWGVQVDSKAVDVVDDALWVCHGH</sequence>
<dbReference type="Gene3D" id="3.40.390.10">
    <property type="entry name" value="Collagenase (Catalytic Domain)"/>
    <property type="match status" value="1"/>
</dbReference>
<dbReference type="InterPro" id="IPR001506">
    <property type="entry name" value="Peptidase_M12A"/>
</dbReference>
<dbReference type="EMBL" id="PJEX01000075">
    <property type="protein sequence ID" value="TKW56215.1"/>
    <property type="molecule type" value="Genomic_DNA"/>
</dbReference>
<comment type="caution">
    <text evidence="1">Lacks conserved residue(s) required for the propagation of feature annotation.</text>
</comment>
<dbReference type="PANTHER" id="PTHR10127:SF850">
    <property type="entry name" value="METALLOENDOPEPTIDASE"/>
    <property type="match status" value="1"/>
</dbReference>
<dbReference type="GO" id="GO:0008270">
    <property type="term" value="F:zinc ion binding"/>
    <property type="evidence" value="ECO:0007669"/>
    <property type="project" value="InterPro"/>
</dbReference>
<dbReference type="Pfam" id="PF01400">
    <property type="entry name" value="Astacin"/>
    <property type="match status" value="1"/>
</dbReference>
<evidence type="ECO:0000313" key="6">
    <source>
        <dbReference type="Proteomes" id="UP000310108"/>
    </source>
</evidence>
<dbReference type="GO" id="GO:0006508">
    <property type="term" value="P:proteolysis"/>
    <property type="evidence" value="ECO:0007669"/>
    <property type="project" value="UniProtKB-KW"/>
</dbReference>
<evidence type="ECO:0000256" key="1">
    <source>
        <dbReference type="PROSITE-ProRule" id="PRU01211"/>
    </source>
</evidence>
<comment type="caution">
    <text evidence="5">The sequence shown here is derived from an EMBL/GenBank/DDBJ whole genome shotgun (WGS) entry which is preliminary data.</text>
</comment>
<dbReference type="GO" id="GO:0004222">
    <property type="term" value="F:metalloendopeptidase activity"/>
    <property type="evidence" value="ECO:0007669"/>
    <property type="project" value="UniProtKB-UniRule"/>
</dbReference>
<feature type="compositionally biased region" description="Polar residues" evidence="3">
    <location>
        <begin position="405"/>
        <end position="420"/>
    </location>
</feature>
<feature type="compositionally biased region" description="Acidic residues" evidence="3">
    <location>
        <begin position="424"/>
        <end position="437"/>
    </location>
</feature>
<dbReference type="STRING" id="1306861.A0A4U6XKU2"/>
<keyword evidence="2 5" id="KW-0645">Protease</keyword>
<dbReference type="OrthoDB" id="291007at2759"/>
<dbReference type="AlphaFoldDB" id="A0A4U6XKU2"/>
<feature type="domain" description="Peptidase M12A" evidence="4">
    <location>
        <begin position="43"/>
        <end position="258"/>
    </location>
</feature>
<dbReference type="EC" id="3.4.24.-" evidence="2"/>
<gene>
    <name evidence="5" type="ORF">CTA1_6219</name>
</gene>
<dbReference type="PRINTS" id="PR00480">
    <property type="entry name" value="ASTACIN"/>
</dbReference>
<dbReference type="SMART" id="SM00235">
    <property type="entry name" value="ZnMc"/>
    <property type="match status" value="1"/>
</dbReference>
<keyword evidence="2" id="KW-0862">Zinc</keyword>
<keyword evidence="2" id="KW-0732">Signal</keyword>
<evidence type="ECO:0000313" key="5">
    <source>
        <dbReference type="EMBL" id="TKW56215.1"/>
    </source>
</evidence>
<keyword evidence="2 5" id="KW-0482">Metalloprotease</keyword>
<feature type="signal peptide" evidence="2">
    <location>
        <begin position="1"/>
        <end position="22"/>
    </location>
</feature>
<comment type="cofactor">
    <cofactor evidence="2">
        <name>Zn(2+)</name>
        <dbReference type="ChEBI" id="CHEBI:29105"/>
    </cofactor>
    <text evidence="2">Binds 1 zinc ion per subunit.</text>
</comment>
<evidence type="ECO:0000259" key="4">
    <source>
        <dbReference type="PROSITE" id="PS51864"/>
    </source>
</evidence>
<protein>
    <recommendedName>
        <fullName evidence="2">Metalloendopeptidase</fullName>
        <ecNumber evidence="2">3.4.24.-</ecNumber>
    </recommendedName>
</protein>
<reference evidence="5 6" key="1">
    <citation type="journal article" date="2019" name="PLoS ONE">
        <title>Comparative genome analysis indicates high evolutionary potential of pathogenicity genes in Colletotrichum tanaceti.</title>
        <authorList>
            <person name="Lelwala R.V."/>
            <person name="Korhonen P.K."/>
            <person name="Young N.D."/>
            <person name="Scott J.B."/>
            <person name="Ades P.A."/>
            <person name="Gasser R.B."/>
            <person name="Taylor P.W.J."/>
        </authorList>
    </citation>
    <scope>NUCLEOTIDE SEQUENCE [LARGE SCALE GENOMIC DNA]</scope>
    <source>
        <strain evidence="5">BRIP57314</strain>
    </source>
</reference>
<keyword evidence="2" id="KW-0378">Hydrolase</keyword>
<dbReference type="PANTHER" id="PTHR10127">
    <property type="entry name" value="DISCOIDIN, CUB, EGF, LAMININ , AND ZINC METALLOPROTEASE DOMAIN CONTAINING"/>
    <property type="match status" value="1"/>
</dbReference>
<keyword evidence="6" id="KW-1185">Reference proteome</keyword>
<evidence type="ECO:0000256" key="2">
    <source>
        <dbReference type="RuleBase" id="RU361183"/>
    </source>
</evidence>
<dbReference type="Proteomes" id="UP000310108">
    <property type="component" value="Unassembled WGS sequence"/>
</dbReference>
<keyword evidence="2" id="KW-0479">Metal-binding</keyword>
<proteinExistence type="predicted"/>